<dbReference type="GO" id="GO:0000127">
    <property type="term" value="C:transcription factor TFIIIC complex"/>
    <property type="evidence" value="ECO:0007669"/>
    <property type="project" value="TreeGrafter"/>
</dbReference>
<dbReference type="RefSeq" id="XP_013407518.1">
    <property type="nucleotide sequence ID" value="XM_013552064.1"/>
</dbReference>
<keyword evidence="3" id="KW-1185">Reference proteome</keyword>
<evidence type="ECO:0000259" key="2">
    <source>
        <dbReference type="Pfam" id="PF10419"/>
    </source>
</evidence>
<dbReference type="Gene3D" id="2.60.40.4370">
    <property type="match status" value="1"/>
</dbReference>
<dbReference type="Pfam" id="PF10419">
    <property type="entry name" value="TFIIIC_sub6"/>
    <property type="match status" value="1"/>
</dbReference>
<proteinExistence type="predicted"/>
<dbReference type="InParanoid" id="A0A1S3JB14"/>
<dbReference type="Proteomes" id="UP000085678">
    <property type="component" value="Unplaced"/>
</dbReference>
<dbReference type="FunCoup" id="A0A1S3JB14">
    <property type="interactions" value="3"/>
</dbReference>
<evidence type="ECO:0000256" key="1">
    <source>
        <dbReference type="SAM" id="MobiDB-lite"/>
    </source>
</evidence>
<protein>
    <submittedName>
        <fullName evidence="4">General transcription factor 3C polypeptide 6</fullName>
    </submittedName>
</protein>
<dbReference type="InterPro" id="IPR019481">
    <property type="entry name" value="TFIIIC_triple_barrel"/>
</dbReference>
<accession>A0A1S3JB14</accession>
<dbReference type="InterPro" id="IPR042771">
    <property type="entry name" value="GTF3C6-like"/>
</dbReference>
<name>A0A1S3JB14_LINAN</name>
<sequence>MMSESEEWELEEEAVVVVELSGIIDNDTVTKKGTKYKILGAETEQPVMQVDRYIFVGEYEDTVGAAIIMEPEPTESDQSKLKYKCHTLKKLSMQRAFLEAKDVEKLAGQSTDGAEQVSEGAVHEGGEGMMEGAETEDMNQ</sequence>
<dbReference type="OMA" id="KCRTTCK"/>
<dbReference type="GO" id="GO:0006383">
    <property type="term" value="P:transcription by RNA polymerase III"/>
    <property type="evidence" value="ECO:0007669"/>
    <property type="project" value="InterPro"/>
</dbReference>
<feature type="domain" description="Transcription factor TFIIIC triple barrel" evidence="2">
    <location>
        <begin position="11"/>
        <end position="98"/>
    </location>
</feature>
<dbReference type="GeneID" id="106171629"/>
<organism evidence="3 4">
    <name type="scientific">Lingula anatina</name>
    <name type="common">Brachiopod</name>
    <name type="synonym">Lingula unguis</name>
    <dbReference type="NCBI Taxonomy" id="7574"/>
    <lineage>
        <taxon>Eukaryota</taxon>
        <taxon>Metazoa</taxon>
        <taxon>Spiralia</taxon>
        <taxon>Lophotrochozoa</taxon>
        <taxon>Brachiopoda</taxon>
        <taxon>Linguliformea</taxon>
        <taxon>Lingulata</taxon>
        <taxon>Lingulida</taxon>
        <taxon>Linguloidea</taxon>
        <taxon>Lingulidae</taxon>
        <taxon>Lingula</taxon>
    </lineage>
</organism>
<gene>
    <name evidence="4" type="primary">LOC106171629</name>
</gene>
<evidence type="ECO:0000313" key="4">
    <source>
        <dbReference type="RefSeq" id="XP_013407518.1"/>
    </source>
</evidence>
<dbReference type="PANTHER" id="PTHR21860:SF2">
    <property type="entry name" value="GENERAL TRANSCRIPTION FACTOR 3C POLYPEPTIDE 6"/>
    <property type="match status" value="1"/>
</dbReference>
<feature type="region of interest" description="Disordered" evidence="1">
    <location>
        <begin position="105"/>
        <end position="140"/>
    </location>
</feature>
<dbReference type="KEGG" id="lak:106171629"/>
<dbReference type="OrthoDB" id="1877767at2759"/>
<dbReference type="PANTHER" id="PTHR21860">
    <property type="entry name" value="TRANSCRIPTION INITIATION FACTOR IIIC TFIIIC , POLYPEPTIDE 6-RELATED"/>
    <property type="match status" value="1"/>
</dbReference>
<reference evidence="4" key="1">
    <citation type="submission" date="2025-08" db="UniProtKB">
        <authorList>
            <consortium name="RefSeq"/>
        </authorList>
    </citation>
    <scope>IDENTIFICATION</scope>
    <source>
        <tissue evidence="4">Gonads</tissue>
    </source>
</reference>
<evidence type="ECO:0000313" key="3">
    <source>
        <dbReference type="Proteomes" id="UP000085678"/>
    </source>
</evidence>
<dbReference type="FunFam" id="2.60.40.4370:FF:000003">
    <property type="entry name" value="General transcription factor 3C polypeptide, putative"/>
    <property type="match status" value="1"/>
</dbReference>
<dbReference type="AlphaFoldDB" id="A0A1S3JB14"/>